<evidence type="ECO:0000256" key="1">
    <source>
        <dbReference type="ARBA" id="ARBA00022729"/>
    </source>
</evidence>
<feature type="chain" id="PRO_5026404086" description="Chaperone SurA" evidence="7">
    <location>
        <begin position="28"/>
        <end position="433"/>
    </location>
</feature>
<evidence type="ECO:0000256" key="7">
    <source>
        <dbReference type="HAMAP-Rule" id="MF_01183"/>
    </source>
</evidence>
<dbReference type="Pfam" id="PF13616">
    <property type="entry name" value="Rotamase_3"/>
    <property type="match status" value="1"/>
</dbReference>
<feature type="domain" description="PpiC" evidence="8">
    <location>
        <begin position="283"/>
        <end position="382"/>
    </location>
</feature>
<dbReference type="SUPFAM" id="SSF109998">
    <property type="entry name" value="Triger factor/SurA peptide-binding domain-like"/>
    <property type="match status" value="1"/>
</dbReference>
<keyword evidence="5 7" id="KW-0143">Chaperone</keyword>
<evidence type="ECO:0000259" key="8">
    <source>
        <dbReference type="PROSITE" id="PS50198"/>
    </source>
</evidence>
<evidence type="ECO:0000256" key="6">
    <source>
        <dbReference type="ARBA" id="ARBA00023235"/>
    </source>
</evidence>
<keyword evidence="1 7" id="KW-0732">Signal</keyword>
<gene>
    <name evidence="7" type="primary">surA</name>
    <name evidence="9" type="ORF">G8D99_05960</name>
</gene>
<comment type="subcellular location">
    <subcellularLocation>
        <location evidence="7">Periplasm</location>
    </subcellularLocation>
    <text evidence="7">Is capable of associating with the outer membrane.</text>
</comment>
<dbReference type="InterPro" id="IPR023034">
    <property type="entry name" value="PPIase_SurA"/>
</dbReference>
<dbReference type="InterPro" id="IPR027304">
    <property type="entry name" value="Trigger_fact/SurA_dom_sf"/>
</dbReference>
<protein>
    <recommendedName>
        <fullName evidence="7">Chaperone SurA</fullName>
    </recommendedName>
    <alternativeName>
        <fullName evidence="7">Peptidyl-prolyl cis-trans isomerase SurA</fullName>
        <shortName evidence="7">PPIase SurA</shortName>
        <ecNumber evidence="7">5.2.1.8</ecNumber>
    </alternativeName>
    <alternativeName>
        <fullName evidence="7">Rotamase SurA</fullName>
    </alternativeName>
</protein>
<evidence type="ECO:0000256" key="2">
    <source>
        <dbReference type="ARBA" id="ARBA00022737"/>
    </source>
</evidence>
<dbReference type="Gene3D" id="3.10.50.40">
    <property type="match status" value="2"/>
</dbReference>
<reference evidence="9 10" key="1">
    <citation type="submission" date="2020-03" db="EMBL/GenBank/DDBJ databases">
        <authorList>
            <person name="Zhu W."/>
        </authorList>
    </citation>
    <scope>NUCLEOTIDE SEQUENCE [LARGE SCALE GENOMIC DNA]</scope>
    <source>
        <strain evidence="9 10">185</strain>
    </source>
</reference>
<organism evidence="9 10">
    <name type="scientific">Acinetobacter lanii</name>
    <dbReference type="NCBI Taxonomy" id="2715163"/>
    <lineage>
        <taxon>Bacteria</taxon>
        <taxon>Pseudomonadati</taxon>
        <taxon>Pseudomonadota</taxon>
        <taxon>Gammaproteobacteria</taxon>
        <taxon>Moraxellales</taxon>
        <taxon>Moraxellaceae</taxon>
        <taxon>Acinetobacter</taxon>
    </lineage>
</organism>
<comment type="catalytic activity">
    <reaction evidence="7">
        <text>[protein]-peptidylproline (omega=180) = [protein]-peptidylproline (omega=0)</text>
        <dbReference type="Rhea" id="RHEA:16237"/>
        <dbReference type="Rhea" id="RHEA-COMP:10747"/>
        <dbReference type="Rhea" id="RHEA-COMP:10748"/>
        <dbReference type="ChEBI" id="CHEBI:83833"/>
        <dbReference type="ChEBI" id="CHEBI:83834"/>
        <dbReference type="EC" id="5.2.1.8"/>
    </reaction>
</comment>
<dbReference type="HAMAP" id="MF_01183">
    <property type="entry name" value="Chaperone_SurA"/>
    <property type="match status" value="1"/>
</dbReference>
<sequence precursor="true">MKKRNLKQIFKTTALALMMFSSVQAFAVSDRVVAIVGKSAILQSELDQSVAEAQHQLQAQKKEAPPLNILQAQILNQLIIQNAQLEQVKRYAIQADEKSLNEAVLKVANQSGAKSLEAFQQKLDKIAPGTYETLRERVADDLLIQRLRQQQVMSRIKISDQDVDNFLKSPEGQAAIGGQAHVLHMRISGEASASELNSTAKEIKAALAHNNDVKSLEKQFSKGKIKVDGADMGYRSLSDIPTELSARVSVIDVGQTTELITAQDGVHVLKLVDRKSNDQKALVPQFKARHILIKTSEVVTPESAKQTIENIYNRINAGGDFSTFAATYSNDPGSARDGGSLGWVTPGMMVPEFDKVMQSSPVGKVSQPFESQFGWHILEVTDTRQQDMTKEYQRRMARQILGERQFDAELDSWLRELKANTYVEIKDPALKQQ</sequence>
<dbReference type="Pfam" id="PF09312">
    <property type="entry name" value="SurA_N"/>
    <property type="match status" value="1"/>
</dbReference>
<dbReference type="GO" id="GO:0043165">
    <property type="term" value="P:Gram-negative-bacterium-type cell outer membrane assembly"/>
    <property type="evidence" value="ECO:0007669"/>
    <property type="project" value="InterPro"/>
</dbReference>
<feature type="domain" description="PpiC" evidence="8">
    <location>
        <begin position="177"/>
        <end position="273"/>
    </location>
</feature>
<dbReference type="SUPFAM" id="SSF54534">
    <property type="entry name" value="FKBP-like"/>
    <property type="match status" value="2"/>
</dbReference>
<dbReference type="Proteomes" id="UP000501939">
    <property type="component" value="Chromosome"/>
</dbReference>
<dbReference type="AlphaFoldDB" id="A0A6G8S3M5"/>
<dbReference type="GO" id="GO:0006457">
    <property type="term" value="P:protein folding"/>
    <property type="evidence" value="ECO:0007669"/>
    <property type="project" value="UniProtKB-UniRule"/>
</dbReference>
<dbReference type="InterPro" id="IPR000297">
    <property type="entry name" value="PPIase_PpiC"/>
</dbReference>
<feature type="signal peptide" evidence="7">
    <location>
        <begin position="1"/>
        <end position="27"/>
    </location>
</feature>
<keyword evidence="2 7" id="KW-0677">Repeat</keyword>
<dbReference type="PROSITE" id="PS50198">
    <property type="entry name" value="PPIC_PPIASE_2"/>
    <property type="match status" value="2"/>
</dbReference>
<name>A0A6G8S3M5_9GAMM</name>
<dbReference type="PANTHER" id="PTHR47637:SF1">
    <property type="entry name" value="CHAPERONE SURA"/>
    <property type="match status" value="1"/>
</dbReference>
<dbReference type="GO" id="GO:0050821">
    <property type="term" value="P:protein stabilization"/>
    <property type="evidence" value="ECO:0007669"/>
    <property type="project" value="InterPro"/>
</dbReference>
<evidence type="ECO:0000256" key="5">
    <source>
        <dbReference type="ARBA" id="ARBA00023186"/>
    </source>
</evidence>
<keyword evidence="3 7" id="KW-0574">Periplasm</keyword>
<evidence type="ECO:0000313" key="9">
    <source>
        <dbReference type="EMBL" id="QIO08608.1"/>
    </source>
</evidence>
<dbReference type="Gene3D" id="1.10.4030.10">
    <property type="entry name" value="Porin chaperone SurA, peptide-binding domain"/>
    <property type="match status" value="1"/>
</dbReference>
<dbReference type="GO" id="GO:0051082">
    <property type="term" value="F:unfolded protein binding"/>
    <property type="evidence" value="ECO:0007669"/>
    <property type="project" value="UniProtKB-UniRule"/>
</dbReference>
<comment type="domain">
    <text evidence="7">The PPIase activity resides only in the second parvulin domain. The N-terminal region and the C-terminal tail are necessary and sufficient for the chaperone activity of SurA. The PPIase activity is dispensable for SurA to function as a chaperone. The N-terminal region and the C-terminal tail are also required for porin recognition.</text>
</comment>
<dbReference type="Pfam" id="PF00639">
    <property type="entry name" value="Rotamase"/>
    <property type="match status" value="1"/>
</dbReference>
<dbReference type="GO" id="GO:0030288">
    <property type="term" value="C:outer membrane-bounded periplasmic space"/>
    <property type="evidence" value="ECO:0007669"/>
    <property type="project" value="InterPro"/>
</dbReference>
<dbReference type="EC" id="5.2.1.8" evidence="7"/>
<comment type="function">
    <text evidence="7">Chaperone involved in the correct folding and assembly of outer membrane proteins. Recognizes specific patterns of aromatic residues and the orientation of their side chains, which are found more frequently in integral outer membrane proteins. May act in both early periplasmic and late outer membrane-associated steps of protein maturation.</text>
</comment>
<dbReference type="GO" id="GO:0003755">
    <property type="term" value="F:peptidyl-prolyl cis-trans isomerase activity"/>
    <property type="evidence" value="ECO:0007669"/>
    <property type="project" value="UniProtKB-UniRule"/>
</dbReference>
<dbReference type="KEGG" id="alj:G8D99_05960"/>
<dbReference type="InterPro" id="IPR015391">
    <property type="entry name" value="SurA_N"/>
</dbReference>
<evidence type="ECO:0000256" key="3">
    <source>
        <dbReference type="ARBA" id="ARBA00022764"/>
    </source>
</evidence>
<keyword evidence="6 7" id="KW-0413">Isomerase</keyword>
<dbReference type="EMBL" id="CP049916">
    <property type="protein sequence ID" value="QIO08608.1"/>
    <property type="molecule type" value="Genomic_DNA"/>
</dbReference>
<proteinExistence type="inferred from homology"/>
<dbReference type="InterPro" id="IPR046357">
    <property type="entry name" value="PPIase_dom_sf"/>
</dbReference>
<keyword evidence="10" id="KW-1185">Reference proteome</keyword>
<evidence type="ECO:0000256" key="4">
    <source>
        <dbReference type="ARBA" id="ARBA00023110"/>
    </source>
</evidence>
<dbReference type="RefSeq" id="WP_166323528.1">
    <property type="nucleotide sequence ID" value="NZ_CP049916.1"/>
</dbReference>
<dbReference type="PANTHER" id="PTHR47637">
    <property type="entry name" value="CHAPERONE SURA"/>
    <property type="match status" value="1"/>
</dbReference>
<dbReference type="InterPro" id="IPR050280">
    <property type="entry name" value="OMP_Chaperone_SurA"/>
</dbReference>
<accession>A0A6G8S3M5</accession>
<evidence type="ECO:0000313" key="10">
    <source>
        <dbReference type="Proteomes" id="UP000501939"/>
    </source>
</evidence>
<dbReference type="GO" id="GO:0042277">
    <property type="term" value="F:peptide binding"/>
    <property type="evidence" value="ECO:0007669"/>
    <property type="project" value="InterPro"/>
</dbReference>
<keyword evidence="4 7" id="KW-0697">Rotamase</keyword>